<accession>A0A6B0Y395</accession>
<protein>
    <submittedName>
        <fullName evidence="2">Histidinol dehydrogenase</fullName>
        <ecNumber evidence="2">1.1.1.23</ecNumber>
    </submittedName>
</protein>
<keyword evidence="1 2" id="KW-0560">Oxidoreductase</keyword>
<dbReference type="Gene3D" id="3.40.50.1980">
    <property type="entry name" value="Nitrogenase molybdenum iron protein domain"/>
    <property type="match status" value="1"/>
</dbReference>
<name>A0A6B0Y395_9RHOB</name>
<proteinExistence type="predicted"/>
<gene>
    <name evidence="2" type="ORF">F4Y60_10725</name>
</gene>
<dbReference type="GO" id="GO:0004399">
    <property type="term" value="F:histidinol dehydrogenase activity"/>
    <property type="evidence" value="ECO:0007669"/>
    <property type="project" value="UniProtKB-EC"/>
</dbReference>
<dbReference type="InterPro" id="IPR012131">
    <property type="entry name" value="Hstdl_DH"/>
</dbReference>
<evidence type="ECO:0000313" key="2">
    <source>
        <dbReference type="EMBL" id="MXY34537.1"/>
    </source>
</evidence>
<dbReference type="GO" id="GO:0046872">
    <property type="term" value="F:metal ion binding"/>
    <property type="evidence" value="ECO:0007669"/>
    <property type="project" value="InterPro"/>
</dbReference>
<dbReference type="EC" id="1.1.1.23" evidence="2"/>
<feature type="non-terminal residue" evidence="2">
    <location>
        <position position="90"/>
    </location>
</feature>
<evidence type="ECO:0000256" key="1">
    <source>
        <dbReference type="ARBA" id="ARBA00023002"/>
    </source>
</evidence>
<comment type="caution">
    <text evidence="2">The sequence shown here is derived from an EMBL/GenBank/DDBJ whole genome shotgun (WGS) entry which is preliminary data.</text>
</comment>
<dbReference type="EMBL" id="VXRY01000435">
    <property type="protein sequence ID" value="MXY34537.1"/>
    <property type="molecule type" value="Genomic_DNA"/>
</dbReference>
<dbReference type="Pfam" id="PF00815">
    <property type="entry name" value="Histidinol_dh"/>
    <property type="match status" value="1"/>
</dbReference>
<dbReference type="AlphaFoldDB" id="A0A6B0Y395"/>
<reference evidence="2" key="1">
    <citation type="submission" date="2019-09" db="EMBL/GenBank/DDBJ databases">
        <title>Characterisation of the sponge microbiome using genome-centric metagenomics.</title>
        <authorList>
            <person name="Engelberts J.P."/>
            <person name="Robbins S.J."/>
            <person name="De Goeij J.M."/>
            <person name="Aranda M."/>
            <person name="Bell S.C."/>
            <person name="Webster N.S."/>
        </authorList>
    </citation>
    <scope>NUCLEOTIDE SEQUENCE</scope>
    <source>
        <strain evidence="2">SB0664_bin_43</strain>
    </source>
</reference>
<organism evidence="2">
    <name type="scientific">Boseongicola sp. SB0664_bin_43</name>
    <dbReference type="NCBI Taxonomy" id="2604844"/>
    <lineage>
        <taxon>Bacteria</taxon>
        <taxon>Pseudomonadati</taxon>
        <taxon>Pseudomonadota</taxon>
        <taxon>Alphaproteobacteria</taxon>
        <taxon>Rhodobacterales</taxon>
        <taxon>Paracoccaceae</taxon>
        <taxon>Boseongicola</taxon>
    </lineage>
</organism>
<dbReference type="GO" id="GO:0051287">
    <property type="term" value="F:NAD binding"/>
    <property type="evidence" value="ECO:0007669"/>
    <property type="project" value="InterPro"/>
</dbReference>
<sequence>MSKEYLKKATLTSTSDAADVRDTVQGMLDAIRVGRDTTAMEFAAKFDRYEGNVIVTPAEIEAACAEVPDRLKDDIRFAHDNVRRFAEAQK</sequence>